<feature type="non-terminal residue" evidence="2">
    <location>
        <position position="49"/>
    </location>
</feature>
<evidence type="ECO:0000313" key="2">
    <source>
        <dbReference type="EMBL" id="PNG72304.1"/>
    </source>
</evidence>
<keyword evidence="3" id="KW-1185">Reference proteome</keyword>
<evidence type="ECO:0000256" key="1">
    <source>
        <dbReference type="SAM" id="MobiDB-lite"/>
    </source>
</evidence>
<sequence length="49" mass="5402">MNQTSRKRTADEAAVQPQQDVDAGRPELEVITGQLWQPSCQALAPIPKK</sequence>
<reference evidence="2 3" key="1">
    <citation type="journal article" date="2017" name="Mol. Biol. Evol.">
        <title>The 4-celled Tetrabaena socialis nuclear genome reveals the essential components for genetic control of cell number at the origin of multicellularity in the volvocine lineage.</title>
        <authorList>
            <person name="Featherston J."/>
            <person name="Arakaki Y."/>
            <person name="Hanschen E.R."/>
            <person name="Ferris P.J."/>
            <person name="Michod R.E."/>
            <person name="Olson B.J.S.C."/>
            <person name="Nozaki H."/>
            <person name="Durand P.M."/>
        </authorList>
    </citation>
    <scope>NUCLEOTIDE SEQUENCE [LARGE SCALE GENOMIC DNA]</scope>
    <source>
        <strain evidence="2 3">NIES-571</strain>
    </source>
</reference>
<gene>
    <name evidence="2" type="ORF">TSOC_015390</name>
</gene>
<feature type="region of interest" description="Disordered" evidence="1">
    <location>
        <begin position="1"/>
        <end position="25"/>
    </location>
</feature>
<protein>
    <submittedName>
        <fullName evidence="2">Uncharacterized protein</fullName>
    </submittedName>
</protein>
<proteinExistence type="predicted"/>
<dbReference type="AlphaFoldDB" id="A0A2J7X947"/>
<dbReference type="EMBL" id="PGGS01005255">
    <property type="protein sequence ID" value="PNG72304.1"/>
    <property type="molecule type" value="Genomic_DNA"/>
</dbReference>
<name>A0A2J7X947_9CHLO</name>
<evidence type="ECO:0000313" key="3">
    <source>
        <dbReference type="Proteomes" id="UP000236333"/>
    </source>
</evidence>
<dbReference type="OrthoDB" id="6513042at2759"/>
<organism evidence="2 3">
    <name type="scientific">Tetrabaena socialis</name>
    <dbReference type="NCBI Taxonomy" id="47790"/>
    <lineage>
        <taxon>Eukaryota</taxon>
        <taxon>Viridiplantae</taxon>
        <taxon>Chlorophyta</taxon>
        <taxon>core chlorophytes</taxon>
        <taxon>Chlorophyceae</taxon>
        <taxon>CS clade</taxon>
        <taxon>Chlamydomonadales</taxon>
        <taxon>Tetrabaenaceae</taxon>
        <taxon>Tetrabaena</taxon>
    </lineage>
</organism>
<comment type="caution">
    <text evidence="2">The sequence shown here is derived from an EMBL/GenBank/DDBJ whole genome shotgun (WGS) entry which is preliminary data.</text>
</comment>
<dbReference type="Proteomes" id="UP000236333">
    <property type="component" value="Unassembled WGS sequence"/>
</dbReference>
<accession>A0A2J7X947</accession>